<name>A0A7J0GWR9_9ERIC</name>
<dbReference type="InterPro" id="IPR021325">
    <property type="entry name" value="CCB2/CCB4"/>
</dbReference>
<proteinExistence type="predicted"/>
<comment type="caution">
    <text evidence="1">The sequence shown here is derived from an EMBL/GenBank/DDBJ whole genome shotgun (WGS) entry which is preliminary data.</text>
</comment>
<dbReference type="AlphaFoldDB" id="A0A7J0GWR9"/>
<reference evidence="1 2" key="1">
    <citation type="submission" date="2019-07" db="EMBL/GenBank/DDBJ databases">
        <title>De Novo Assembly of kiwifruit Actinidia rufa.</title>
        <authorList>
            <person name="Sugita-Konishi S."/>
            <person name="Sato K."/>
            <person name="Mori E."/>
            <person name="Abe Y."/>
            <person name="Kisaki G."/>
            <person name="Hamano K."/>
            <person name="Suezawa K."/>
            <person name="Otani M."/>
            <person name="Fukuda T."/>
            <person name="Manabe T."/>
            <person name="Gomi K."/>
            <person name="Tabuchi M."/>
            <person name="Akimitsu K."/>
            <person name="Kataoka I."/>
        </authorList>
    </citation>
    <scope>NUCLEOTIDE SEQUENCE [LARGE SCALE GENOMIC DNA]</scope>
    <source>
        <strain evidence="2">cv. Fuchu</strain>
    </source>
</reference>
<sequence>MCTSLFLNPLIPLKSRANSWCSPLGISTLYTRERKLSTVSCTRLDNSQTNQQQLNLSVLRFTLGIPGLDESYLPRWIGYAFGSLLLLNHFVGSDSANTTPAQLRSEALGLSLAGFSIVLPYVGKFLKGQGLLTPQDYGDLWLDARVCCDSFIRHDCCLSFLVKESPLNLFAETTAWLNRRKQLHYITITETAITNELTKGVTPIDQATVPEGAEQIFVMSQNIKDNVKEDLAWGTYVLLRNTNTISVLISVQDALCVRGYWNIPRDVSKVDALDWFHKQIQRIGLSDLKETLYFPQSADSELWEILPEGTRSLLVQPVQQTPKGSANQEEKTEGFVILASSIDYAYSDKDRAWIGAVANKFRGKSIFSDL</sequence>
<protein>
    <submittedName>
        <fullName evidence="1">Chaperone</fullName>
    </submittedName>
</protein>
<organism evidence="1 2">
    <name type="scientific">Actinidia rufa</name>
    <dbReference type="NCBI Taxonomy" id="165716"/>
    <lineage>
        <taxon>Eukaryota</taxon>
        <taxon>Viridiplantae</taxon>
        <taxon>Streptophyta</taxon>
        <taxon>Embryophyta</taxon>
        <taxon>Tracheophyta</taxon>
        <taxon>Spermatophyta</taxon>
        <taxon>Magnoliopsida</taxon>
        <taxon>eudicotyledons</taxon>
        <taxon>Gunneridae</taxon>
        <taxon>Pentapetalae</taxon>
        <taxon>asterids</taxon>
        <taxon>Ericales</taxon>
        <taxon>Actinidiaceae</taxon>
        <taxon>Actinidia</taxon>
    </lineage>
</organism>
<dbReference type="PANTHER" id="PTHR36403">
    <property type="entry name" value="PROTEIN COFACTOR ASSEMBLY OF COMPLEX C SUBUNIT B CCB2, CHLOROPLASTIC"/>
    <property type="match status" value="1"/>
</dbReference>
<dbReference type="InterPro" id="IPR044970">
    <property type="entry name" value="CCB2"/>
</dbReference>
<dbReference type="OrthoDB" id="514937at2759"/>
<dbReference type="GO" id="GO:0010190">
    <property type="term" value="P:cytochrome b6f complex assembly"/>
    <property type="evidence" value="ECO:0007669"/>
    <property type="project" value="InterPro"/>
</dbReference>
<dbReference type="Pfam" id="PF11152">
    <property type="entry name" value="CCB2_CCB4"/>
    <property type="match status" value="2"/>
</dbReference>
<dbReference type="Proteomes" id="UP000585474">
    <property type="component" value="Unassembled WGS sequence"/>
</dbReference>
<dbReference type="EMBL" id="BJWL01000024">
    <property type="protein sequence ID" value="GFZ15300.1"/>
    <property type="molecule type" value="Genomic_DNA"/>
</dbReference>
<dbReference type="PANTHER" id="PTHR36403:SF1">
    <property type="entry name" value="PROTEIN COFACTOR ASSEMBLY OF COMPLEX C SUBUNIT B CCB2, CHLOROPLASTIC"/>
    <property type="match status" value="1"/>
</dbReference>
<keyword evidence="2" id="KW-1185">Reference proteome</keyword>
<accession>A0A7J0GWR9</accession>
<evidence type="ECO:0000313" key="1">
    <source>
        <dbReference type="EMBL" id="GFZ15300.1"/>
    </source>
</evidence>
<evidence type="ECO:0000313" key="2">
    <source>
        <dbReference type="Proteomes" id="UP000585474"/>
    </source>
</evidence>
<gene>
    <name evidence="1" type="ORF">Acr_24g0014900</name>
</gene>